<reference evidence="1 2" key="1">
    <citation type="journal article" date="2010" name="J. Bacteriol.">
        <title>Complete genome sequence of the thermophilic, obligately chemolithoautotrophic hydrogen-oxidizing bacterium Hydrogenobacter thermophilus TK-6.</title>
        <authorList>
            <person name="Arai H."/>
            <person name="Kanbe H."/>
            <person name="Ishii M."/>
            <person name="Igarashi Y."/>
        </authorList>
    </citation>
    <scope>NUCLEOTIDE SEQUENCE [LARGE SCALE GENOMIC DNA]</scope>
    <source>
        <strain evidence="2">DSM 6534 / IAM 12695 / TK-6 [Tokyo]</strain>
    </source>
</reference>
<dbReference type="Proteomes" id="UP000002574">
    <property type="component" value="Chromosome"/>
</dbReference>
<organism evidence="1 2">
    <name type="scientific">Hydrogenobacter thermophilus (strain DSM 6534 / IAM 12695 / TK-6)</name>
    <dbReference type="NCBI Taxonomy" id="608538"/>
    <lineage>
        <taxon>Bacteria</taxon>
        <taxon>Pseudomonadati</taxon>
        <taxon>Aquificota</taxon>
        <taxon>Aquificia</taxon>
        <taxon>Aquificales</taxon>
        <taxon>Aquificaceae</taxon>
        <taxon>Hydrogenobacter</taxon>
    </lineage>
</organism>
<dbReference type="KEGG" id="hte:Hydth_0799"/>
<gene>
    <name evidence="1" type="ordered locus">HTH_0799</name>
</gene>
<dbReference type="RefSeq" id="WP_012963440.1">
    <property type="nucleotide sequence ID" value="NC_013799.1"/>
</dbReference>
<dbReference type="eggNOG" id="ENOG503197D">
    <property type="taxonomic scope" value="Bacteria"/>
</dbReference>
<dbReference type="STRING" id="608538.HTH_0799"/>
<evidence type="ECO:0000313" key="2">
    <source>
        <dbReference type="Proteomes" id="UP000002574"/>
    </source>
</evidence>
<accession>D3DHF7</accession>
<name>D3DHF7_HYDTT</name>
<dbReference type="PATRIC" id="fig|608538.5.peg.812"/>
<keyword evidence="2" id="KW-1185">Reference proteome</keyword>
<evidence type="ECO:0000313" key="1">
    <source>
        <dbReference type="EMBL" id="BAI69259.1"/>
    </source>
</evidence>
<dbReference type="OrthoDB" id="13547at2"/>
<proteinExistence type="predicted"/>
<dbReference type="EMBL" id="AP011112">
    <property type="protein sequence ID" value="BAI69259.1"/>
    <property type="molecule type" value="Genomic_DNA"/>
</dbReference>
<dbReference type="AlphaFoldDB" id="D3DHF7"/>
<sequence length="81" mass="9838">MKIEELKRIFCENLELLNKNAQWLLKSYEKAENIDFSKKELTDEELEVLETLSNRFGRTVDVLIIRKINEYSKRMNYCQYD</sequence>
<dbReference type="KEGG" id="hth:HTH_0799"/>
<protein>
    <submittedName>
        <fullName evidence="1">Uncharacterized protein</fullName>
    </submittedName>
</protein>